<dbReference type="PANTHER" id="PTHR45934">
    <property type="entry name" value="FAD/NAD(P)-BINDING OXIDOREDUCTASE FAMILY PROTEIN"/>
    <property type="match status" value="1"/>
</dbReference>
<dbReference type="Proteomes" id="UP001633002">
    <property type="component" value="Unassembled WGS sequence"/>
</dbReference>
<organism evidence="5 6">
    <name type="scientific">Riccia sorocarpa</name>
    <dbReference type="NCBI Taxonomy" id="122646"/>
    <lineage>
        <taxon>Eukaryota</taxon>
        <taxon>Viridiplantae</taxon>
        <taxon>Streptophyta</taxon>
        <taxon>Embryophyta</taxon>
        <taxon>Marchantiophyta</taxon>
        <taxon>Marchantiopsida</taxon>
        <taxon>Marchantiidae</taxon>
        <taxon>Marchantiales</taxon>
        <taxon>Ricciaceae</taxon>
        <taxon>Riccia</taxon>
    </lineage>
</organism>
<dbReference type="GO" id="GO:0004497">
    <property type="term" value="F:monooxygenase activity"/>
    <property type="evidence" value="ECO:0007669"/>
    <property type="project" value="UniProtKB-KW"/>
</dbReference>
<keyword evidence="6" id="KW-1185">Reference proteome</keyword>
<proteinExistence type="inferred from homology"/>
<comment type="similarity">
    <text evidence="3">Belongs to the 3-hydroxybenzoate 6-hydroxylase family.</text>
</comment>
<dbReference type="Gene3D" id="3.50.50.60">
    <property type="entry name" value="FAD/NAD(P)-binding domain"/>
    <property type="match status" value="1"/>
</dbReference>
<keyword evidence="1" id="KW-0560">Oxidoreductase</keyword>
<evidence type="ECO:0000256" key="1">
    <source>
        <dbReference type="ARBA" id="ARBA00023002"/>
    </source>
</evidence>
<dbReference type="InterPro" id="IPR002938">
    <property type="entry name" value="FAD-bd"/>
</dbReference>
<reference evidence="5 6" key="1">
    <citation type="submission" date="2024-09" db="EMBL/GenBank/DDBJ databases">
        <title>Chromosome-scale assembly of Riccia sorocarpa.</title>
        <authorList>
            <person name="Paukszto L."/>
        </authorList>
    </citation>
    <scope>NUCLEOTIDE SEQUENCE [LARGE SCALE GENOMIC DNA]</scope>
    <source>
        <strain evidence="5">LP-2024</strain>
        <tissue evidence="5">Aerial parts of the thallus</tissue>
    </source>
</reference>
<name>A0ABD3ICI6_9MARC</name>
<protein>
    <recommendedName>
        <fullName evidence="4">FAD-binding domain-containing protein</fullName>
    </recommendedName>
</protein>
<evidence type="ECO:0000313" key="5">
    <source>
        <dbReference type="EMBL" id="KAL3700259.1"/>
    </source>
</evidence>
<evidence type="ECO:0000256" key="3">
    <source>
        <dbReference type="ARBA" id="ARBA00024018"/>
    </source>
</evidence>
<evidence type="ECO:0000313" key="6">
    <source>
        <dbReference type="Proteomes" id="UP001633002"/>
    </source>
</evidence>
<dbReference type="SUPFAM" id="SSF51905">
    <property type="entry name" value="FAD/NAD(P)-binding domain"/>
    <property type="match status" value="1"/>
</dbReference>
<dbReference type="PRINTS" id="PR00420">
    <property type="entry name" value="RNGMNOXGNASE"/>
</dbReference>
<accession>A0ABD3ICI6</accession>
<keyword evidence="2" id="KW-0503">Monooxygenase</keyword>
<comment type="caution">
    <text evidence="5">The sequence shown here is derived from an EMBL/GenBank/DDBJ whole genome shotgun (WGS) entry which is preliminary data.</text>
</comment>
<feature type="domain" description="FAD-binding" evidence="4">
    <location>
        <begin position="106"/>
        <end position="450"/>
    </location>
</feature>
<gene>
    <name evidence="5" type="ORF">R1sor_018281</name>
</gene>
<dbReference type="InterPro" id="IPR044560">
    <property type="entry name" value="MOase"/>
</dbReference>
<dbReference type="InterPro" id="IPR036188">
    <property type="entry name" value="FAD/NAD-bd_sf"/>
</dbReference>
<evidence type="ECO:0000259" key="4">
    <source>
        <dbReference type="Pfam" id="PF01494"/>
    </source>
</evidence>
<dbReference type="Pfam" id="PF01494">
    <property type="entry name" value="FAD_binding_3"/>
    <property type="match status" value="1"/>
</dbReference>
<dbReference type="AlphaFoldDB" id="A0ABD3ICI6"/>
<sequence length="512" mass="55442">MSPISVPAICSAGKISIPVASFGERGTDYKNWRWSSSFCSSSGIGSLRTTFRQGNGSWEGQWKLIAHLSSSRLREFECCVVARSQAVSSDSRVTTVEKAGDNVHQLIIVGAGIAGLAAAVAMDKIGVKSLILEQSPAFRTTGSALGVWMNGWRALDVLGVADQLRAKYAKLTGAQLFDQHGNLLKSFQFDELPGGPHEFRAVERKFLVESLGSMLPPESIRFNKRVVSVTDGGVHGPVELTLSDGSVIKTKVLLGADGVNSVVAKWMGLQETRYVGYIGIRGLAEYPDGRDYGSSARQYLGAGSRVGVVPISPTQVYWFVTYNKSEPGPKIQDPNELKTELLEVFKTYWKGPKVPVYDLLEHTPVESLSRGALRDRWNLPGNAPLVHNSVTLAGDAFHPMTPNLGQGGCCALEDAVILAQKLGPVLLTASEDGQRVSKALEEYAAERNRRTLPLAVKSFVMGSLLQIGFPPVVYIRDKLAIPKLVNPKSFLGHTLYNPGQLPTVQQAAPLNK</sequence>
<dbReference type="PANTHER" id="PTHR45934:SF9">
    <property type="entry name" value="FAD_NAD(P)-BINDING OXIDOREDUCTASE FAMILY PROTEIN"/>
    <property type="match status" value="1"/>
</dbReference>
<evidence type="ECO:0000256" key="2">
    <source>
        <dbReference type="ARBA" id="ARBA00023033"/>
    </source>
</evidence>
<dbReference type="EMBL" id="JBJQOH010000001">
    <property type="protein sequence ID" value="KAL3700259.1"/>
    <property type="molecule type" value="Genomic_DNA"/>
</dbReference>